<accession>A0ABQ6BFG8</accession>
<dbReference type="EMBL" id="BSOW01000052">
    <property type="protein sequence ID" value="GLR91675.1"/>
    <property type="molecule type" value="Genomic_DNA"/>
</dbReference>
<reference evidence="2" key="1">
    <citation type="journal article" date="2019" name="Int. J. Syst. Evol. Microbiol.">
        <title>The Global Catalogue of Microorganisms (GCM) 10K type strain sequencing project: providing services to taxonomists for standard genome sequencing and annotation.</title>
        <authorList>
            <consortium name="The Broad Institute Genomics Platform"/>
            <consortium name="The Broad Institute Genome Sequencing Center for Infectious Disease"/>
            <person name="Wu L."/>
            <person name="Ma J."/>
        </authorList>
    </citation>
    <scope>NUCLEOTIDE SEQUENCE [LARGE SCALE GENOMIC DNA]</scope>
    <source>
        <strain evidence="2">NBRC 102520</strain>
    </source>
</reference>
<dbReference type="Proteomes" id="UP001156905">
    <property type="component" value="Unassembled WGS sequence"/>
</dbReference>
<evidence type="ECO:0000313" key="1">
    <source>
        <dbReference type="EMBL" id="GLR91675.1"/>
    </source>
</evidence>
<sequence>MELTKIVKMLDTRYGTLTQRQADRLKETVSLAYLTRREKVEQNHAYAGYEPRLYLGALRLLPSVD</sequence>
<evidence type="ECO:0000313" key="2">
    <source>
        <dbReference type="Proteomes" id="UP001156905"/>
    </source>
</evidence>
<organism evidence="1 2">
    <name type="scientific">Bradyrhizobium iriomotense</name>
    <dbReference type="NCBI Taxonomy" id="441950"/>
    <lineage>
        <taxon>Bacteria</taxon>
        <taxon>Pseudomonadati</taxon>
        <taxon>Pseudomonadota</taxon>
        <taxon>Alphaproteobacteria</taxon>
        <taxon>Hyphomicrobiales</taxon>
        <taxon>Nitrobacteraceae</taxon>
        <taxon>Bradyrhizobium</taxon>
    </lineage>
</organism>
<keyword evidence="2" id="KW-1185">Reference proteome</keyword>
<comment type="caution">
    <text evidence="1">The sequence shown here is derived from an EMBL/GenBank/DDBJ whole genome shotgun (WGS) entry which is preliminary data.</text>
</comment>
<name>A0ABQ6BFG8_9BRAD</name>
<gene>
    <name evidence="1" type="ORF">GCM10007857_83930</name>
</gene>
<protein>
    <submittedName>
        <fullName evidence="1">Uncharacterized protein</fullName>
    </submittedName>
</protein>
<proteinExistence type="predicted"/>
<dbReference type="RefSeq" id="WP_284275228.1">
    <property type="nucleotide sequence ID" value="NZ_BSOW01000052.1"/>
</dbReference>